<evidence type="ECO:0000313" key="2">
    <source>
        <dbReference type="EMBL" id="GFS63984.1"/>
    </source>
</evidence>
<protein>
    <submittedName>
        <fullName evidence="2">Uncharacterized protein</fullName>
    </submittedName>
</protein>
<evidence type="ECO:0000313" key="3">
    <source>
        <dbReference type="Proteomes" id="UP000887013"/>
    </source>
</evidence>
<reference evidence="2" key="1">
    <citation type="submission" date="2020-08" db="EMBL/GenBank/DDBJ databases">
        <title>Multicomponent nature underlies the extraordinary mechanical properties of spider dragline silk.</title>
        <authorList>
            <person name="Kono N."/>
            <person name="Nakamura H."/>
            <person name="Mori M."/>
            <person name="Yoshida Y."/>
            <person name="Ohtoshi R."/>
            <person name="Malay A.D."/>
            <person name="Moran D.A.P."/>
            <person name="Tomita M."/>
            <person name="Numata K."/>
            <person name="Arakawa K."/>
        </authorList>
    </citation>
    <scope>NUCLEOTIDE SEQUENCE</scope>
</reference>
<gene>
    <name evidence="2" type="ORF">NPIL_376671</name>
</gene>
<evidence type="ECO:0000256" key="1">
    <source>
        <dbReference type="SAM" id="MobiDB-lite"/>
    </source>
</evidence>
<feature type="region of interest" description="Disordered" evidence="1">
    <location>
        <begin position="1"/>
        <end position="24"/>
    </location>
</feature>
<dbReference type="Proteomes" id="UP000887013">
    <property type="component" value="Unassembled WGS sequence"/>
</dbReference>
<dbReference type="EMBL" id="BMAW01094154">
    <property type="protein sequence ID" value="GFS63984.1"/>
    <property type="molecule type" value="Genomic_DNA"/>
</dbReference>
<keyword evidence="3" id="KW-1185">Reference proteome</keyword>
<proteinExistence type="predicted"/>
<feature type="non-terminal residue" evidence="2">
    <location>
        <position position="46"/>
    </location>
</feature>
<organism evidence="2 3">
    <name type="scientific">Nephila pilipes</name>
    <name type="common">Giant wood spider</name>
    <name type="synonym">Nephila maculata</name>
    <dbReference type="NCBI Taxonomy" id="299642"/>
    <lineage>
        <taxon>Eukaryota</taxon>
        <taxon>Metazoa</taxon>
        <taxon>Ecdysozoa</taxon>
        <taxon>Arthropoda</taxon>
        <taxon>Chelicerata</taxon>
        <taxon>Arachnida</taxon>
        <taxon>Araneae</taxon>
        <taxon>Araneomorphae</taxon>
        <taxon>Entelegynae</taxon>
        <taxon>Araneoidea</taxon>
        <taxon>Nephilidae</taxon>
        <taxon>Nephila</taxon>
    </lineage>
</organism>
<dbReference type="AlphaFoldDB" id="A0A8X6MLE4"/>
<sequence length="46" mass="5115">MGSDHHLSRTRPFESSGDEGSRSLAQPTLYIYSQQSVTLSKVLLHP</sequence>
<accession>A0A8X6MLE4</accession>
<name>A0A8X6MLE4_NEPPI</name>
<comment type="caution">
    <text evidence="2">The sequence shown here is derived from an EMBL/GenBank/DDBJ whole genome shotgun (WGS) entry which is preliminary data.</text>
</comment>